<evidence type="ECO:0000259" key="1">
    <source>
        <dbReference type="Pfam" id="PF00144"/>
    </source>
</evidence>
<feature type="domain" description="Beta-lactamase-related" evidence="1">
    <location>
        <begin position="1"/>
        <end position="318"/>
    </location>
</feature>
<gene>
    <name evidence="2" type="ORF">ABS767_01210</name>
</gene>
<reference evidence="2 3" key="1">
    <citation type="submission" date="2024-06" db="EMBL/GenBank/DDBJ databases">
        <authorList>
            <person name="Kaempfer P."/>
            <person name="Viver T."/>
        </authorList>
    </citation>
    <scope>NUCLEOTIDE SEQUENCE [LARGE SCALE GENOMIC DNA]</scope>
    <source>
        <strain evidence="2 3">ST-64</strain>
    </source>
</reference>
<dbReference type="PANTHER" id="PTHR43283">
    <property type="entry name" value="BETA-LACTAMASE-RELATED"/>
    <property type="match status" value="1"/>
</dbReference>
<dbReference type="Gene3D" id="3.40.710.10">
    <property type="entry name" value="DD-peptidase/beta-lactamase superfamily"/>
    <property type="match status" value="1"/>
</dbReference>
<protein>
    <submittedName>
        <fullName evidence="2">Serine hydrolase</fullName>
    </submittedName>
</protein>
<dbReference type="InterPro" id="IPR050789">
    <property type="entry name" value="Diverse_Enzym_Activities"/>
</dbReference>
<name>A0ABW8YIT1_9SPHN</name>
<dbReference type="InterPro" id="IPR012338">
    <property type="entry name" value="Beta-lactam/transpept-like"/>
</dbReference>
<comment type="caution">
    <text evidence="2">The sequence shown here is derived from an EMBL/GenBank/DDBJ whole genome shotgun (WGS) entry which is preliminary data.</text>
</comment>
<dbReference type="Proteomes" id="UP001629244">
    <property type="component" value="Unassembled WGS sequence"/>
</dbReference>
<proteinExistence type="predicted"/>
<dbReference type="InterPro" id="IPR001466">
    <property type="entry name" value="Beta-lactam-related"/>
</dbReference>
<dbReference type="Pfam" id="PF00144">
    <property type="entry name" value="Beta-lactamase"/>
    <property type="match status" value="1"/>
</dbReference>
<evidence type="ECO:0000313" key="2">
    <source>
        <dbReference type="EMBL" id="MFL9839567.1"/>
    </source>
</evidence>
<keyword evidence="2" id="KW-0378">Hydrolase</keyword>
<accession>A0ABW8YIT1</accession>
<dbReference type="SUPFAM" id="SSF56601">
    <property type="entry name" value="beta-lactamase/transpeptidase-like"/>
    <property type="match status" value="1"/>
</dbReference>
<evidence type="ECO:0000313" key="3">
    <source>
        <dbReference type="Proteomes" id="UP001629244"/>
    </source>
</evidence>
<organism evidence="2 3">
    <name type="scientific">Sphingomonas plantiphila</name>
    <dbReference type="NCBI Taxonomy" id="3163295"/>
    <lineage>
        <taxon>Bacteria</taxon>
        <taxon>Pseudomonadati</taxon>
        <taxon>Pseudomonadota</taxon>
        <taxon>Alphaproteobacteria</taxon>
        <taxon>Sphingomonadales</taxon>
        <taxon>Sphingomonadaceae</taxon>
        <taxon>Sphingomonas</taxon>
    </lineage>
</organism>
<keyword evidence="3" id="KW-1185">Reference proteome</keyword>
<dbReference type="EMBL" id="JBELQC010000001">
    <property type="protein sequence ID" value="MFL9839567.1"/>
    <property type="molecule type" value="Genomic_DNA"/>
</dbReference>
<sequence length="449" mass="48590">MAEHKLTGLSIAVFDRYRIVAVRSFGSKAVGTDAPIRDTTAFSTASISKPVTALLALMLEAEGRLDLDAPVATYLRRWRLPDSPYPASARITLRQLLTHRAGTSQHGFADYYEGDRIPTLVDSLEGRIPRYDKPIAFLFAPGTDWKYSGGGYVIAQMAIEDRTGRPLAALAAEKVFGPLGMRHTSMIQPGEPGFARDVALVHDEQGRIIRTGLPITPQVSASGMWSTPTDLARFAIAIQRALMGSHDGPVTPAMARALTGIVSLKPVGGMAMPFFRGFGLGRTDWFRHDGSNTGVNSDLFGAMTGGYGFVLMGNGDDANTGPVFAMLRGAIIDTMRWGATPPPDRPIDPALARALPGTYKGLLYDLGLDYRIEEQDGALWIASDFFTQFLGRDASRMRHLGGGTFAIDDYPNRLRFHRGADGRIVQVTIDRPGSGADPVTRPVERVGAP</sequence>
<dbReference type="GO" id="GO:0016787">
    <property type="term" value="F:hydrolase activity"/>
    <property type="evidence" value="ECO:0007669"/>
    <property type="project" value="UniProtKB-KW"/>
</dbReference>
<dbReference type="PANTHER" id="PTHR43283:SF18">
    <property type="match status" value="1"/>
</dbReference>